<feature type="transmembrane region" description="Helical" evidence="12">
    <location>
        <begin position="20"/>
        <end position="43"/>
    </location>
</feature>
<dbReference type="AlphaFoldDB" id="A0A139IMD0"/>
<evidence type="ECO:0000256" key="2">
    <source>
        <dbReference type="ARBA" id="ARBA00005619"/>
    </source>
</evidence>
<dbReference type="Gene3D" id="3.40.50.300">
    <property type="entry name" value="P-loop containing nucleotide triphosphate hydrolases"/>
    <property type="match status" value="1"/>
</dbReference>
<gene>
    <name evidence="13" type="ORF">AC579_1421</name>
</gene>
<dbReference type="CDD" id="cd04105">
    <property type="entry name" value="SR_beta"/>
    <property type="match status" value="1"/>
</dbReference>
<keyword evidence="8" id="KW-0342">GTP-binding</keyword>
<dbReference type="InterPro" id="IPR027417">
    <property type="entry name" value="P-loop_NTPase"/>
</dbReference>
<dbReference type="EMBL" id="LFZO01000047">
    <property type="protein sequence ID" value="KXT15948.1"/>
    <property type="molecule type" value="Genomic_DNA"/>
</dbReference>
<evidence type="ECO:0000256" key="12">
    <source>
        <dbReference type="SAM" id="Phobius"/>
    </source>
</evidence>
<evidence type="ECO:0000256" key="6">
    <source>
        <dbReference type="ARBA" id="ARBA00022824"/>
    </source>
</evidence>
<evidence type="ECO:0000256" key="11">
    <source>
        <dbReference type="SAM" id="MobiDB-lite"/>
    </source>
</evidence>
<keyword evidence="10" id="KW-0675">Receptor</keyword>
<reference evidence="13 14" key="1">
    <citation type="submission" date="2015-07" db="EMBL/GenBank/DDBJ databases">
        <title>Comparative genomics of the Sigatoka disease complex on banana suggests a link between parallel evolutionary changes in Pseudocercospora fijiensis and Pseudocercospora eumusae and increased virulence on the banana host.</title>
        <authorList>
            <person name="Chang T.-C."/>
            <person name="Salvucci A."/>
            <person name="Crous P.W."/>
            <person name="Stergiopoulos I."/>
        </authorList>
    </citation>
    <scope>NUCLEOTIDE SEQUENCE [LARGE SCALE GENOMIC DNA]</scope>
    <source>
        <strain evidence="13 14">CBS 116634</strain>
    </source>
</reference>
<dbReference type="GO" id="GO:0005789">
    <property type="term" value="C:endoplasmic reticulum membrane"/>
    <property type="evidence" value="ECO:0007669"/>
    <property type="project" value="UniProtKB-SubCell"/>
</dbReference>
<feature type="compositionally biased region" description="Basic and acidic residues" evidence="11">
    <location>
        <begin position="99"/>
        <end position="109"/>
    </location>
</feature>
<feature type="region of interest" description="Disordered" evidence="11">
    <location>
        <begin position="99"/>
        <end position="121"/>
    </location>
</feature>
<dbReference type="SUPFAM" id="SSF52540">
    <property type="entry name" value="P-loop containing nucleoside triphosphate hydrolases"/>
    <property type="match status" value="1"/>
</dbReference>
<comment type="caution">
    <text evidence="13">The sequence shown here is derived from an EMBL/GenBank/DDBJ whole genome shotgun (WGS) entry which is preliminary data.</text>
</comment>
<comment type="subcellular location">
    <subcellularLocation>
        <location evidence="1">Endoplasmic reticulum membrane</location>
        <topology evidence="1">Single-pass membrane protein</topology>
    </subcellularLocation>
</comment>
<keyword evidence="9 12" id="KW-0472">Membrane</keyword>
<evidence type="ECO:0000256" key="5">
    <source>
        <dbReference type="ARBA" id="ARBA00022741"/>
    </source>
</evidence>
<keyword evidence="4 12" id="KW-0812">Transmembrane</keyword>
<keyword evidence="5" id="KW-0547">Nucleotide-binding</keyword>
<dbReference type="OrthoDB" id="41266at2759"/>
<evidence type="ECO:0000256" key="10">
    <source>
        <dbReference type="ARBA" id="ARBA00023170"/>
    </source>
</evidence>
<evidence type="ECO:0000256" key="4">
    <source>
        <dbReference type="ARBA" id="ARBA00022692"/>
    </source>
</evidence>
<dbReference type="Proteomes" id="UP000073492">
    <property type="component" value="Unassembled WGS sequence"/>
</dbReference>
<dbReference type="GO" id="GO:0005525">
    <property type="term" value="F:GTP binding"/>
    <property type="evidence" value="ECO:0007669"/>
    <property type="project" value="UniProtKB-KW"/>
</dbReference>
<comment type="similarity">
    <text evidence="2">Belongs to the SRP receptor beta subunit family.</text>
</comment>
<evidence type="ECO:0000256" key="9">
    <source>
        <dbReference type="ARBA" id="ARBA00023136"/>
    </source>
</evidence>
<evidence type="ECO:0000313" key="14">
    <source>
        <dbReference type="Proteomes" id="UP000073492"/>
    </source>
</evidence>
<keyword evidence="6" id="KW-0256">Endoplasmic reticulum</keyword>
<evidence type="ECO:0000256" key="8">
    <source>
        <dbReference type="ARBA" id="ARBA00023134"/>
    </source>
</evidence>
<evidence type="ECO:0000256" key="3">
    <source>
        <dbReference type="ARBA" id="ARBA00020256"/>
    </source>
</evidence>
<evidence type="ECO:0000313" key="13">
    <source>
        <dbReference type="EMBL" id="KXT15948.1"/>
    </source>
</evidence>
<sequence length="297" mass="32367">MPEARHGALEEWATWLFSPTWSAILVAVAVAITFPLIFHWFLYRKTAAKELPSFLLVGPSGSGKTSLFTLLANGSTSTTHTSQEPQDAICQLPSKIRSSDDKYRSENDNAPRSQPKFQLVDTPGHGKLRHHALSSMTARSALKGLLFVVDSAAISSAAGLAEAAEFLHDILLVLQKRHTQSRSSKGPTSIPVLVAANKQDVFTSLPTAMVKKKLEEEIAKVRQSKSKGVVDSGIDVDDNPGADDEQDWLGEYGSSDFRFSQMEEHGIDIKVMGGNVKGEGDQAGHIDGWWVWVGENI</sequence>
<organism evidence="13 14">
    <name type="scientific">Pseudocercospora musae</name>
    <dbReference type="NCBI Taxonomy" id="113226"/>
    <lineage>
        <taxon>Eukaryota</taxon>
        <taxon>Fungi</taxon>
        <taxon>Dikarya</taxon>
        <taxon>Ascomycota</taxon>
        <taxon>Pezizomycotina</taxon>
        <taxon>Dothideomycetes</taxon>
        <taxon>Dothideomycetidae</taxon>
        <taxon>Mycosphaerellales</taxon>
        <taxon>Mycosphaerellaceae</taxon>
        <taxon>Pseudocercospora</taxon>
    </lineage>
</organism>
<name>A0A139IMD0_9PEZI</name>
<dbReference type="STRING" id="113226.A0A139IMD0"/>
<keyword evidence="7 12" id="KW-1133">Transmembrane helix</keyword>
<dbReference type="InterPro" id="IPR019009">
    <property type="entry name" value="SRP_receptor_beta_su"/>
</dbReference>
<accession>A0A139IMD0</accession>
<protein>
    <recommendedName>
        <fullName evidence="3">Signal recognition particle receptor subunit beta</fullName>
    </recommendedName>
</protein>
<keyword evidence="14" id="KW-1185">Reference proteome</keyword>
<proteinExistence type="inferred from homology"/>
<evidence type="ECO:0000256" key="1">
    <source>
        <dbReference type="ARBA" id="ARBA00004389"/>
    </source>
</evidence>
<dbReference type="Pfam" id="PF09439">
    <property type="entry name" value="SRPRB"/>
    <property type="match status" value="1"/>
</dbReference>
<evidence type="ECO:0000256" key="7">
    <source>
        <dbReference type="ARBA" id="ARBA00022989"/>
    </source>
</evidence>